<dbReference type="PROSITE" id="PS52016">
    <property type="entry name" value="TONB_DEPENDENT_REC_3"/>
    <property type="match status" value="1"/>
</dbReference>
<keyword evidence="8 15" id="KW-0675">Receptor</keyword>
<comment type="similarity">
    <text evidence="2 10 11">Belongs to the TonB-dependent receptor family.</text>
</comment>
<dbReference type="InterPro" id="IPR037066">
    <property type="entry name" value="Plug_dom_sf"/>
</dbReference>
<dbReference type="KEGG" id="msx:AU14_05675"/>
<evidence type="ECO:0000313" key="15">
    <source>
        <dbReference type="EMBL" id="AHI28291.1"/>
    </source>
</evidence>
<evidence type="ECO:0000256" key="4">
    <source>
        <dbReference type="ARBA" id="ARBA00022452"/>
    </source>
</evidence>
<evidence type="ECO:0000256" key="11">
    <source>
        <dbReference type="RuleBase" id="RU003357"/>
    </source>
</evidence>
<evidence type="ECO:0000256" key="3">
    <source>
        <dbReference type="ARBA" id="ARBA00022448"/>
    </source>
</evidence>
<evidence type="ECO:0000256" key="8">
    <source>
        <dbReference type="ARBA" id="ARBA00023170"/>
    </source>
</evidence>
<dbReference type="GO" id="GO:0015891">
    <property type="term" value="P:siderophore transport"/>
    <property type="evidence" value="ECO:0007669"/>
    <property type="project" value="InterPro"/>
</dbReference>
<dbReference type="AlphaFoldDB" id="W5YGT4"/>
<evidence type="ECO:0000313" key="16">
    <source>
        <dbReference type="Proteomes" id="UP000061489"/>
    </source>
</evidence>
<comment type="subcellular location">
    <subcellularLocation>
        <location evidence="1 10">Cell outer membrane</location>
        <topology evidence="1 10">Multi-pass membrane protein</topology>
    </subcellularLocation>
</comment>
<keyword evidence="12" id="KW-0732">Signal</keyword>
<keyword evidence="9 10" id="KW-0998">Cell outer membrane</keyword>
<dbReference type="Gene3D" id="2.170.130.10">
    <property type="entry name" value="TonB-dependent receptor, plug domain"/>
    <property type="match status" value="1"/>
</dbReference>
<keyword evidence="5 10" id="KW-0812">Transmembrane</keyword>
<evidence type="ECO:0000256" key="10">
    <source>
        <dbReference type="PROSITE-ProRule" id="PRU01360"/>
    </source>
</evidence>
<feature type="domain" description="TonB-dependent receptor plug" evidence="14">
    <location>
        <begin position="83"/>
        <end position="182"/>
    </location>
</feature>
<evidence type="ECO:0000256" key="2">
    <source>
        <dbReference type="ARBA" id="ARBA00009810"/>
    </source>
</evidence>
<dbReference type="Pfam" id="PF07715">
    <property type="entry name" value="Plug"/>
    <property type="match status" value="1"/>
</dbReference>
<dbReference type="InterPro" id="IPR000531">
    <property type="entry name" value="Beta-barrel_TonB"/>
</dbReference>
<dbReference type="NCBIfam" id="TIGR01783">
    <property type="entry name" value="TonB-siderophor"/>
    <property type="match status" value="1"/>
</dbReference>
<dbReference type="InterPro" id="IPR036942">
    <property type="entry name" value="Beta-barrel_TonB_sf"/>
</dbReference>
<feature type="chain" id="PRO_5004875337" evidence="12">
    <location>
        <begin position="40"/>
        <end position="765"/>
    </location>
</feature>
<keyword evidence="16" id="KW-1185">Reference proteome</keyword>
<keyword evidence="4 10" id="KW-1134">Transmembrane beta strand</keyword>
<feature type="signal peptide" evidence="12">
    <location>
        <begin position="1"/>
        <end position="39"/>
    </location>
</feature>
<dbReference type="SUPFAM" id="SSF56935">
    <property type="entry name" value="Porins"/>
    <property type="match status" value="1"/>
</dbReference>
<dbReference type="Pfam" id="PF00593">
    <property type="entry name" value="TonB_dep_Rec_b-barrel"/>
    <property type="match status" value="1"/>
</dbReference>
<accession>W5YGT4</accession>
<evidence type="ECO:0000256" key="5">
    <source>
        <dbReference type="ARBA" id="ARBA00022692"/>
    </source>
</evidence>
<keyword evidence="6 11" id="KW-0798">TonB box</keyword>
<proteinExistence type="inferred from homology"/>
<dbReference type="PANTHER" id="PTHR32552">
    <property type="entry name" value="FERRICHROME IRON RECEPTOR-RELATED"/>
    <property type="match status" value="1"/>
</dbReference>
<evidence type="ECO:0000256" key="1">
    <source>
        <dbReference type="ARBA" id="ARBA00004571"/>
    </source>
</evidence>
<dbReference type="InterPro" id="IPR012910">
    <property type="entry name" value="Plug_dom"/>
</dbReference>
<evidence type="ECO:0000259" key="14">
    <source>
        <dbReference type="Pfam" id="PF07715"/>
    </source>
</evidence>
<dbReference type="GO" id="GO:0015344">
    <property type="term" value="F:siderophore uptake transmembrane transporter activity"/>
    <property type="evidence" value="ECO:0007669"/>
    <property type="project" value="TreeGrafter"/>
</dbReference>
<evidence type="ECO:0000259" key="13">
    <source>
        <dbReference type="Pfam" id="PF00593"/>
    </source>
</evidence>
<dbReference type="EMBL" id="CP007151">
    <property type="protein sequence ID" value="AHI28291.1"/>
    <property type="molecule type" value="Genomic_DNA"/>
</dbReference>
<evidence type="ECO:0000256" key="12">
    <source>
        <dbReference type="SAM" id="SignalP"/>
    </source>
</evidence>
<dbReference type="HOGENOM" id="CLU_008287_9_1_6"/>
<protein>
    <submittedName>
        <fullName evidence="15">TonB-denpendent receptor</fullName>
    </submittedName>
</protein>
<dbReference type="STRING" id="1420916.AU14_05675"/>
<gene>
    <name evidence="15" type="ORF">AU14_05675</name>
</gene>
<feature type="domain" description="TonB-dependent receptor-like beta-barrel" evidence="13">
    <location>
        <begin position="257"/>
        <end position="733"/>
    </location>
</feature>
<keyword evidence="3 10" id="KW-0813">Transport</keyword>
<organism evidence="15 16">
    <name type="scientific">Marinobacter similis</name>
    <dbReference type="NCBI Taxonomy" id="1420916"/>
    <lineage>
        <taxon>Bacteria</taxon>
        <taxon>Pseudomonadati</taxon>
        <taxon>Pseudomonadota</taxon>
        <taxon>Gammaproteobacteria</taxon>
        <taxon>Pseudomonadales</taxon>
        <taxon>Marinobacteraceae</taxon>
        <taxon>Marinobacter</taxon>
    </lineage>
</organism>
<sequence length="765" mass="82831">MKPGSLRTTARAVSYAPQHARSALALGLSASLMSPLAMAQDEELFELDTLQIEDRTLETNPYAEPGAPYKAWTSGDARKVKPLADTPQTITVLTESQIEDSGKSDLKEILAAQPGITLGTGENGNAFGDRYVIRGHEARSDVFVDGLRDPGMTTRESFALEQVEVTKGPSSTFAGRGSTGGAVNGITKQASTGYAFNKLDVGAGTDDYRRITLDTNQPITDDVAMRVNLLHAYEEVPDRGPADRERNGAAVSGRYQATDKLDLVADYYFLSANDNPDLGSYVDRDSNPNDDIPVYVQNEDFLASDVQAFTFQAGYDFTDNVRLVNGTRYGTTENDYVVTGARGTNRAASDPDAPGAETISLSSHDGWQEVEYLANVTNLHWDTELAGQRHQWVFSTELSRNKVQNGGYNLTNTGDTNCVVSGRGGDSAGYCIVGPDGNTVSDIHNLIQRDISRGDQTTDYEIDTVSVSVMDTIDLTDRWILSLGVRADRFDYSNKVANRDGTTSNYEYADTLWNGHTGLVYKLTDNGNVYATYSTSAEINGGESDVGGNCGYGGLCGSEDEVGNSKPEKAENIELGTKWDLFNDKLLLTAAVFQITKDDVMEGADYETTGTLNTGKNRVEGVEIGLSGNITDKLSTQFGAAVMDAEVLESEDPEDEGKTLANFADKSLYMLLRYQATSAFAFGGAATYSSEVFVGQPDSGASDFGVPSYTVYDLFASYQFTKDLSVRVNVNNVTDEDYYLTAYRSGAFAYIGDARNAHATVSYSF</sequence>
<evidence type="ECO:0000256" key="6">
    <source>
        <dbReference type="ARBA" id="ARBA00023077"/>
    </source>
</evidence>
<dbReference type="OrthoDB" id="9790771at2"/>
<evidence type="ECO:0000256" key="9">
    <source>
        <dbReference type="ARBA" id="ARBA00023237"/>
    </source>
</evidence>
<dbReference type="InterPro" id="IPR010105">
    <property type="entry name" value="TonB_sidphr_rcpt"/>
</dbReference>
<reference evidence="15 16" key="1">
    <citation type="journal article" date="2014" name="Genome Announc.">
        <title>Draft Genome Sequences of Marinobacter similis A3d10T and Marinobacter salarius R9SW1T.</title>
        <authorList>
            <person name="Ivanova E.P."/>
            <person name="Ng H.J."/>
            <person name="Webb H.K."/>
            <person name="Feng G."/>
            <person name="Oshima K."/>
            <person name="Hattori M."/>
            <person name="Ohkuma M."/>
            <person name="Sergeev A.F."/>
            <person name="Mikhailov V.V."/>
            <person name="Crawford R.J."/>
            <person name="Sawabe T."/>
        </authorList>
    </citation>
    <scope>NUCLEOTIDE SEQUENCE [LARGE SCALE GENOMIC DNA]</scope>
    <source>
        <strain evidence="15 16">A3d10</strain>
    </source>
</reference>
<dbReference type="Gene3D" id="2.40.170.20">
    <property type="entry name" value="TonB-dependent receptor, beta-barrel domain"/>
    <property type="match status" value="1"/>
</dbReference>
<name>W5YGT4_9GAMM</name>
<dbReference type="GO" id="GO:0038023">
    <property type="term" value="F:signaling receptor activity"/>
    <property type="evidence" value="ECO:0007669"/>
    <property type="project" value="InterPro"/>
</dbReference>
<dbReference type="PANTHER" id="PTHR32552:SF83">
    <property type="entry name" value="BLR3904 PROTEIN"/>
    <property type="match status" value="1"/>
</dbReference>
<dbReference type="CDD" id="cd01347">
    <property type="entry name" value="ligand_gated_channel"/>
    <property type="match status" value="1"/>
</dbReference>
<evidence type="ECO:0000256" key="7">
    <source>
        <dbReference type="ARBA" id="ARBA00023136"/>
    </source>
</evidence>
<dbReference type="GO" id="GO:0009279">
    <property type="term" value="C:cell outer membrane"/>
    <property type="evidence" value="ECO:0007669"/>
    <property type="project" value="UniProtKB-SubCell"/>
</dbReference>
<keyword evidence="7 10" id="KW-0472">Membrane</keyword>
<dbReference type="InterPro" id="IPR039426">
    <property type="entry name" value="TonB-dep_rcpt-like"/>
</dbReference>
<dbReference type="Proteomes" id="UP000061489">
    <property type="component" value="Chromosome"/>
</dbReference>